<gene>
    <name evidence="2" type="ORF">AV530_016648</name>
</gene>
<dbReference type="Proteomes" id="UP000190648">
    <property type="component" value="Unassembled WGS sequence"/>
</dbReference>
<evidence type="ECO:0000313" key="2">
    <source>
        <dbReference type="EMBL" id="OPJ66626.1"/>
    </source>
</evidence>
<sequence>MGVSRDGVIHVLRKSIQPSITKPRARQRISGRAKLPEMQTPPMVQKAKGEVKQWDQQIGAQCRQAQHYGSTGMPTLDYDGISGSM</sequence>
<name>A0A1V4J329_PATFA</name>
<dbReference type="AlphaFoldDB" id="A0A1V4J329"/>
<dbReference type="EMBL" id="LSYS01009367">
    <property type="protein sequence ID" value="OPJ66626.1"/>
    <property type="molecule type" value="Genomic_DNA"/>
</dbReference>
<proteinExistence type="predicted"/>
<reference evidence="2 3" key="1">
    <citation type="submission" date="2016-02" db="EMBL/GenBank/DDBJ databases">
        <title>Band-tailed pigeon sequencing and assembly.</title>
        <authorList>
            <person name="Soares A.E."/>
            <person name="Novak B.J."/>
            <person name="Rice E.S."/>
            <person name="O'Connell B."/>
            <person name="Chang D."/>
            <person name="Weber S."/>
            <person name="Shapiro B."/>
        </authorList>
    </citation>
    <scope>NUCLEOTIDE SEQUENCE [LARGE SCALE GENOMIC DNA]</scope>
    <source>
        <strain evidence="2">BTP2013</strain>
        <tissue evidence="2">Blood</tissue>
    </source>
</reference>
<evidence type="ECO:0000313" key="3">
    <source>
        <dbReference type="Proteomes" id="UP000190648"/>
    </source>
</evidence>
<accession>A0A1V4J329</accession>
<protein>
    <submittedName>
        <fullName evidence="2">Uncharacterized protein</fullName>
    </submittedName>
</protein>
<evidence type="ECO:0000256" key="1">
    <source>
        <dbReference type="SAM" id="MobiDB-lite"/>
    </source>
</evidence>
<comment type="caution">
    <text evidence="2">The sequence shown here is derived from an EMBL/GenBank/DDBJ whole genome shotgun (WGS) entry which is preliminary data.</text>
</comment>
<organism evidence="2 3">
    <name type="scientific">Patagioenas fasciata monilis</name>
    <dbReference type="NCBI Taxonomy" id="372326"/>
    <lineage>
        <taxon>Eukaryota</taxon>
        <taxon>Metazoa</taxon>
        <taxon>Chordata</taxon>
        <taxon>Craniata</taxon>
        <taxon>Vertebrata</taxon>
        <taxon>Euteleostomi</taxon>
        <taxon>Archelosauria</taxon>
        <taxon>Archosauria</taxon>
        <taxon>Dinosauria</taxon>
        <taxon>Saurischia</taxon>
        <taxon>Theropoda</taxon>
        <taxon>Coelurosauria</taxon>
        <taxon>Aves</taxon>
        <taxon>Neognathae</taxon>
        <taxon>Neoaves</taxon>
        <taxon>Columbimorphae</taxon>
        <taxon>Columbiformes</taxon>
        <taxon>Columbidae</taxon>
        <taxon>Patagioenas</taxon>
    </lineage>
</organism>
<feature type="region of interest" description="Disordered" evidence="1">
    <location>
        <begin position="19"/>
        <end position="43"/>
    </location>
</feature>
<keyword evidence="3" id="KW-1185">Reference proteome</keyword>